<reference evidence="1 2" key="1">
    <citation type="submission" date="2020-01" db="EMBL/GenBank/DDBJ databases">
        <title>Identification and distribution of gene clusters putatively required for synthesis of sphingolipid metabolism inhibitors in phylogenetically diverse species of the filamentous fungus Fusarium.</title>
        <authorList>
            <person name="Kim H.-S."/>
            <person name="Busman M."/>
            <person name="Brown D.W."/>
            <person name="Divon H."/>
            <person name="Uhlig S."/>
            <person name="Proctor R.H."/>
        </authorList>
    </citation>
    <scope>NUCLEOTIDE SEQUENCE [LARGE SCALE GENOMIC DNA]</scope>
    <source>
        <strain evidence="1 2">NRRL 20459</strain>
    </source>
</reference>
<proteinExistence type="predicted"/>
<evidence type="ECO:0000313" key="2">
    <source>
        <dbReference type="Proteomes" id="UP000554235"/>
    </source>
</evidence>
<organism evidence="1 2">
    <name type="scientific">Fusarium albosuccineum</name>
    <dbReference type="NCBI Taxonomy" id="1237068"/>
    <lineage>
        <taxon>Eukaryota</taxon>
        <taxon>Fungi</taxon>
        <taxon>Dikarya</taxon>
        <taxon>Ascomycota</taxon>
        <taxon>Pezizomycotina</taxon>
        <taxon>Sordariomycetes</taxon>
        <taxon>Hypocreomycetidae</taxon>
        <taxon>Hypocreales</taxon>
        <taxon>Nectriaceae</taxon>
        <taxon>Fusarium</taxon>
        <taxon>Fusarium decemcellulare species complex</taxon>
    </lineage>
</organism>
<comment type="caution">
    <text evidence="1">The sequence shown here is derived from an EMBL/GenBank/DDBJ whole genome shotgun (WGS) entry which is preliminary data.</text>
</comment>
<dbReference type="Proteomes" id="UP000554235">
    <property type="component" value="Unassembled WGS sequence"/>
</dbReference>
<evidence type="ECO:0000313" key="1">
    <source>
        <dbReference type="EMBL" id="KAF4467741.1"/>
    </source>
</evidence>
<gene>
    <name evidence="1" type="ORF">FALBO_5372</name>
</gene>
<keyword evidence="2" id="KW-1185">Reference proteome</keyword>
<dbReference type="EMBL" id="JAADYS010000698">
    <property type="protein sequence ID" value="KAF4467741.1"/>
    <property type="molecule type" value="Genomic_DNA"/>
</dbReference>
<accession>A0A8H4LEX7</accession>
<protein>
    <submittedName>
        <fullName evidence="1">Uba ts-n domain containing</fullName>
    </submittedName>
</protein>
<name>A0A8H4LEX7_9HYPO</name>
<dbReference type="OrthoDB" id="109543at2759"/>
<dbReference type="AlphaFoldDB" id="A0A8H4LEX7"/>
<sequence>MSPTPTSPRFTAHMPFRSPWHEQIRATGVVDQLKDGRYDLFPLEKCQALTNNLLKPSLFNRGAQHGTQDADIILVGELAPFENENFALEAAVLACLHAFSPEAALGQLRKARGRCYVHGPLFFQHARAYLQFLILACDIRPDLYLPDDLPSIAKDLFDVVKERDAKEPFPSVLGVLRVVGKETCEEHLPPDLVQMMLRDVSYKEKLRIELHKLRGDRKWHSAYRLVGGSRELSRKPAAARLLPHALPDRVFWMPWAPDRSRIIAWEKQLSDSDRNSLAYAFDLEGPDTTGHQRQLLRYSSSGVFGLDTDHLLPVNGRQILDSFLEVVDRVVARGPEAISLLKTVCIKPKQLNWQVLDRIEAALELNSLDGIRALDAYMRDFSKGDLSERVQACTTVLTTSADAPRLQNVFGNSRDLARRAYRVFAEAAGYLCEQLDKRQASERFAINTAHLGHALASATWLHEYWQDGFIEELKGIPDDYYISSTFKALRTSSGDQYFDPCDDLASRVCLSKRAGAVPADVSRPPRLSDNPIFSISLDRDRAQLRDMLYQESLEGFSHDEAAACVRQSQREHDSFVRKVRDLLMVANSDMACVNLAAWLGRQHASGGGVTPPEECWRQLLMHKMRRRPSGLMERVGDALTTSKNWVDWMNHLQWLYGDRHFDPEGGLGFTPEGFRAVTTRKMGIGRSISMSTNSTGSSGGSGLFSPRLSGASSPVSGYSSGSNGIFSQGSSAGFSGALLGKD</sequence>